<sequence>MIGRRQLLAAGAAAPLAGPLGSRAARAQAQPIRLGVLGDFSGPYRHLSGPTAVACVRQAVEDSGILQRGIAVEVVQADHQQKADVGLTVTREWFDRGGVDVVLEVNNSSIALALNGLVREKDKLHLNTGAATSELTARACSPNTVHWTYDTYMLARSSGGATVRAGADTFFIIAADMAFGHQMERDVTKFVESEGGRVVGAVRHPFPGTTDFSSFLVQAQRSRAKVVAFANAGADFINCVKQAHEFGLVSRGQKLLGTIAFVNDVKSLGLETTKGLLLTESFYWDLNDRTRAFTRRVLPKTPDNYPNQTHAGNYSAVTHYLKAVAELGAARAKASGREVMEVMRRMLTDDDAFGAGSIRADGRHLHDAHLFEAKAPAESTGPWDLLKLVRTTPGAEAFRPLSEGGCPLVPG</sequence>
<organism evidence="5 6">
    <name type="scientific">Muricoccus roseus</name>
    <dbReference type="NCBI Taxonomy" id="198092"/>
    <lineage>
        <taxon>Bacteria</taxon>
        <taxon>Pseudomonadati</taxon>
        <taxon>Pseudomonadota</taxon>
        <taxon>Alphaproteobacteria</taxon>
        <taxon>Acetobacterales</taxon>
        <taxon>Roseomonadaceae</taxon>
        <taxon>Muricoccus</taxon>
    </lineage>
</organism>
<dbReference type="Gene3D" id="3.40.50.2300">
    <property type="match status" value="2"/>
</dbReference>
<dbReference type="InterPro" id="IPR028081">
    <property type="entry name" value="Leu-bd"/>
</dbReference>
<dbReference type="CDD" id="cd06327">
    <property type="entry name" value="PBP1_SBP-like"/>
    <property type="match status" value="1"/>
</dbReference>
<dbReference type="Pfam" id="PF13458">
    <property type="entry name" value="Peripla_BP_6"/>
    <property type="match status" value="1"/>
</dbReference>
<evidence type="ECO:0000259" key="4">
    <source>
        <dbReference type="Pfam" id="PF13458"/>
    </source>
</evidence>
<dbReference type="PANTHER" id="PTHR30483:SF6">
    <property type="entry name" value="PERIPLASMIC BINDING PROTEIN OF ABC TRANSPORTER FOR NATURAL AMINO ACIDS"/>
    <property type="match status" value="1"/>
</dbReference>
<keyword evidence="3" id="KW-0813">Transport</keyword>
<dbReference type="PROSITE" id="PS51318">
    <property type="entry name" value="TAT"/>
    <property type="match status" value="1"/>
</dbReference>
<accession>A0A1M6FJG8</accession>
<dbReference type="InterPro" id="IPR028082">
    <property type="entry name" value="Peripla_BP_I"/>
</dbReference>
<dbReference type="InterPro" id="IPR006311">
    <property type="entry name" value="TAT_signal"/>
</dbReference>
<gene>
    <name evidence="5" type="ORF">SAMN02745194_01470</name>
</gene>
<evidence type="ECO:0000256" key="2">
    <source>
        <dbReference type="ARBA" id="ARBA00022729"/>
    </source>
</evidence>
<dbReference type="EMBL" id="FQZF01000007">
    <property type="protein sequence ID" value="SHI97793.1"/>
    <property type="molecule type" value="Genomic_DNA"/>
</dbReference>
<feature type="domain" description="Leucine-binding protein" evidence="4">
    <location>
        <begin position="31"/>
        <end position="374"/>
    </location>
</feature>
<name>A0A1M6FJG8_9PROT</name>
<dbReference type="GO" id="GO:0006865">
    <property type="term" value="P:amino acid transport"/>
    <property type="evidence" value="ECO:0007669"/>
    <property type="project" value="UniProtKB-KW"/>
</dbReference>
<evidence type="ECO:0000313" key="5">
    <source>
        <dbReference type="EMBL" id="SHI97793.1"/>
    </source>
</evidence>
<dbReference type="OrthoDB" id="7237299at2"/>
<dbReference type="InterPro" id="IPR051010">
    <property type="entry name" value="BCAA_transport"/>
</dbReference>
<protein>
    <submittedName>
        <fullName evidence="5">Amino acid/amide ABC transporter substrate-binding protein, HAAT family (TC 3.A.1.4.-)</fullName>
    </submittedName>
</protein>
<dbReference type="RefSeq" id="WP_073133140.1">
    <property type="nucleotide sequence ID" value="NZ_FQZF01000007.1"/>
</dbReference>
<reference evidence="5 6" key="1">
    <citation type="submission" date="2016-11" db="EMBL/GenBank/DDBJ databases">
        <authorList>
            <person name="Jaros S."/>
            <person name="Januszkiewicz K."/>
            <person name="Wedrychowicz H."/>
        </authorList>
    </citation>
    <scope>NUCLEOTIDE SEQUENCE [LARGE SCALE GENOMIC DNA]</scope>
    <source>
        <strain evidence="5 6">DSM 14916</strain>
    </source>
</reference>
<dbReference type="STRING" id="198092.SAMN02745194_01470"/>
<keyword evidence="6" id="KW-1185">Reference proteome</keyword>
<dbReference type="Proteomes" id="UP000184387">
    <property type="component" value="Unassembled WGS sequence"/>
</dbReference>
<dbReference type="AlphaFoldDB" id="A0A1M6FJG8"/>
<keyword evidence="3" id="KW-0029">Amino-acid transport</keyword>
<comment type="similarity">
    <text evidence="1">Belongs to the leucine-binding protein family.</text>
</comment>
<evidence type="ECO:0000256" key="3">
    <source>
        <dbReference type="ARBA" id="ARBA00022970"/>
    </source>
</evidence>
<dbReference type="SUPFAM" id="SSF53822">
    <property type="entry name" value="Periplasmic binding protein-like I"/>
    <property type="match status" value="1"/>
</dbReference>
<evidence type="ECO:0000313" key="6">
    <source>
        <dbReference type="Proteomes" id="UP000184387"/>
    </source>
</evidence>
<dbReference type="PANTHER" id="PTHR30483">
    <property type="entry name" value="LEUCINE-SPECIFIC-BINDING PROTEIN"/>
    <property type="match status" value="1"/>
</dbReference>
<evidence type="ECO:0000256" key="1">
    <source>
        <dbReference type="ARBA" id="ARBA00010062"/>
    </source>
</evidence>
<proteinExistence type="inferred from homology"/>
<keyword evidence="2" id="KW-0732">Signal</keyword>